<sequence>MGTFRTNDLMMSEANIGASIPHFSWLNFLSPGRTVLNPFQINPQVGDAAVPIRSAGLRSEAAKNAIEIEPTNEKKRSTSIKASEHIRPKTSKRKQTKKNPENPKKMKASATTMEKRERKNLNFVTYETRVDISGVPAPVCTCTGVPRQCYRWGAGGWQSSCCTINVSEYPLPMSSTRPGSRMAGRKMSHGAFEKLLQRLAAEGRDLSHPVDLKEHWARHGTNKFVTIK</sequence>
<feature type="region of interest" description="Disordered" evidence="8">
    <location>
        <begin position="63"/>
        <end position="115"/>
    </location>
</feature>
<comment type="similarity">
    <text evidence="2 7">Belongs to the BBR/BPC family.</text>
</comment>
<evidence type="ECO:0000313" key="9">
    <source>
        <dbReference type="EMBL" id="GMH28791.1"/>
    </source>
</evidence>
<evidence type="ECO:0000256" key="7">
    <source>
        <dbReference type="RuleBase" id="RU367160"/>
    </source>
</evidence>
<dbReference type="Proteomes" id="UP001279734">
    <property type="component" value="Unassembled WGS sequence"/>
</dbReference>
<dbReference type="GO" id="GO:0009723">
    <property type="term" value="P:response to ethylene"/>
    <property type="evidence" value="ECO:0007669"/>
    <property type="project" value="TreeGrafter"/>
</dbReference>
<dbReference type="AlphaFoldDB" id="A0AAD3TH11"/>
<dbReference type="PANTHER" id="PTHR31421">
    <property type="entry name" value="PROTEIN BASIC PENTACYSTEINE3"/>
    <property type="match status" value="1"/>
</dbReference>
<dbReference type="SMART" id="SM01226">
    <property type="entry name" value="GAGA_bind"/>
    <property type="match status" value="1"/>
</dbReference>
<organism evidence="9 10">
    <name type="scientific">Nepenthes gracilis</name>
    <name type="common">Slender pitcher plant</name>
    <dbReference type="NCBI Taxonomy" id="150966"/>
    <lineage>
        <taxon>Eukaryota</taxon>
        <taxon>Viridiplantae</taxon>
        <taxon>Streptophyta</taxon>
        <taxon>Embryophyta</taxon>
        <taxon>Tracheophyta</taxon>
        <taxon>Spermatophyta</taxon>
        <taxon>Magnoliopsida</taxon>
        <taxon>eudicotyledons</taxon>
        <taxon>Gunneridae</taxon>
        <taxon>Pentapetalae</taxon>
        <taxon>Caryophyllales</taxon>
        <taxon>Nepenthaceae</taxon>
        <taxon>Nepenthes</taxon>
    </lineage>
</organism>
<evidence type="ECO:0000313" key="10">
    <source>
        <dbReference type="Proteomes" id="UP001279734"/>
    </source>
</evidence>
<proteinExistence type="inferred from homology"/>
<evidence type="ECO:0000256" key="6">
    <source>
        <dbReference type="ARBA" id="ARBA00023242"/>
    </source>
</evidence>
<evidence type="ECO:0000256" key="8">
    <source>
        <dbReference type="SAM" id="MobiDB-lite"/>
    </source>
</evidence>
<dbReference type="Pfam" id="PF06217">
    <property type="entry name" value="GAGA_bind"/>
    <property type="match status" value="1"/>
</dbReference>
<evidence type="ECO:0000256" key="4">
    <source>
        <dbReference type="ARBA" id="ARBA00023125"/>
    </source>
</evidence>
<keyword evidence="3 7" id="KW-0805">Transcription regulation</keyword>
<dbReference type="InterPro" id="IPR010409">
    <property type="entry name" value="GAGA-bd_tscrpt_act"/>
</dbReference>
<dbReference type="GO" id="GO:0003700">
    <property type="term" value="F:DNA-binding transcription factor activity"/>
    <property type="evidence" value="ECO:0007669"/>
    <property type="project" value="UniProtKB-UniRule"/>
</dbReference>
<comment type="subcellular location">
    <subcellularLocation>
        <location evidence="1 7">Nucleus</location>
    </subcellularLocation>
</comment>
<gene>
    <name evidence="9" type="ORF">Nepgr_030634</name>
</gene>
<dbReference type="EMBL" id="BSYO01000035">
    <property type="protein sequence ID" value="GMH28791.1"/>
    <property type="molecule type" value="Genomic_DNA"/>
</dbReference>
<accession>A0AAD3TH11</accession>
<name>A0AAD3TH11_NEPGR</name>
<feature type="compositionally biased region" description="Basic residues" evidence="8">
    <location>
        <begin position="88"/>
        <end position="97"/>
    </location>
</feature>
<evidence type="ECO:0000256" key="1">
    <source>
        <dbReference type="ARBA" id="ARBA00004123"/>
    </source>
</evidence>
<keyword evidence="5 7" id="KW-0804">Transcription</keyword>
<protein>
    <recommendedName>
        <fullName evidence="7">GAGA-binding transcriptional activator</fullName>
    </recommendedName>
</protein>
<dbReference type="PANTHER" id="PTHR31421:SF6">
    <property type="entry name" value="PROTEIN BASIC PENTACYSTEINE7"/>
    <property type="match status" value="1"/>
</dbReference>
<feature type="compositionally biased region" description="Basic and acidic residues" evidence="8">
    <location>
        <begin position="71"/>
        <end position="87"/>
    </location>
</feature>
<evidence type="ECO:0000256" key="5">
    <source>
        <dbReference type="ARBA" id="ARBA00023163"/>
    </source>
</evidence>
<comment type="function">
    <text evidence="7">Transcriptional regulator that specifically binds to GA-rich elements (GAGA-repeats) present in regulatory sequences of genes involved in developmental processes.</text>
</comment>
<evidence type="ECO:0000256" key="2">
    <source>
        <dbReference type="ARBA" id="ARBA00007911"/>
    </source>
</evidence>
<comment type="caution">
    <text evidence="9">The sequence shown here is derived from an EMBL/GenBank/DDBJ whole genome shotgun (WGS) entry which is preliminary data.</text>
</comment>
<dbReference type="GO" id="GO:0043565">
    <property type="term" value="F:sequence-specific DNA binding"/>
    <property type="evidence" value="ECO:0007669"/>
    <property type="project" value="TreeGrafter"/>
</dbReference>
<reference evidence="9" key="1">
    <citation type="submission" date="2023-05" db="EMBL/GenBank/DDBJ databases">
        <title>Nepenthes gracilis genome sequencing.</title>
        <authorList>
            <person name="Fukushima K."/>
        </authorList>
    </citation>
    <scope>NUCLEOTIDE SEQUENCE</scope>
    <source>
        <strain evidence="9">SING2019-196</strain>
    </source>
</reference>
<keyword evidence="4 7" id="KW-0238">DNA-binding</keyword>
<keyword evidence="10" id="KW-1185">Reference proteome</keyword>
<evidence type="ECO:0000256" key="3">
    <source>
        <dbReference type="ARBA" id="ARBA00023015"/>
    </source>
</evidence>
<dbReference type="GO" id="GO:0005634">
    <property type="term" value="C:nucleus"/>
    <property type="evidence" value="ECO:0007669"/>
    <property type="project" value="UniProtKB-SubCell"/>
</dbReference>
<keyword evidence="6 7" id="KW-0539">Nucleus</keyword>